<dbReference type="AlphaFoldDB" id="A0A915ESS4"/>
<evidence type="ECO:0000313" key="2">
    <source>
        <dbReference type="WBParaSite" id="jg8920"/>
    </source>
</evidence>
<dbReference type="PANTHER" id="PTHR10974">
    <property type="entry name" value="FI08016P-RELATED"/>
    <property type="match status" value="1"/>
</dbReference>
<dbReference type="PANTHER" id="PTHR10974:SF75">
    <property type="entry name" value="SULFATASE DOMAIN-CONTAINING PROTEIN"/>
    <property type="match status" value="1"/>
</dbReference>
<keyword evidence="1" id="KW-1185">Reference proteome</keyword>
<organism evidence="1 2">
    <name type="scientific">Ditylenchus dipsaci</name>
    <dbReference type="NCBI Taxonomy" id="166011"/>
    <lineage>
        <taxon>Eukaryota</taxon>
        <taxon>Metazoa</taxon>
        <taxon>Ecdysozoa</taxon>
        <taxon>Nematoda</taxon>
        <taxon>Chromadorea</taxon>
        <taxon>Rhabditida</taxon>
        <taxon>Tylenchina</taxon>
        <taxon>Tylenchomorpha</taxon>
        <taxon>Sphaerularioidea</taxon>
        <taxon>Anguinidae</taxon>
        <taxon>Anguininae</taxon>
        <taxon>Ditylenchus</taxon>
    </lineage>
</organism>
<evidence type="ECO:0000313" key="1">
    <source>
        <dbReference type="Proteomes" id="UP000887574"/>
    </source>
</evidence>
<dbReference type="Proteomes" id="UP000887574">
    <property type="component" value="Unplaced"/>
</dbReference>
<dbReference type="InterPro" id="IPR004245">
    <property type="entry name" value="DUF229"/>
</dbReference>
<reference evidence="2" key="1">
    <citation type="submission" date="2022-11" db="UniProtKB">
        <authorList>
            <consortium name="WormBaseParasite"/>
        </authorList>
    </citation>
    <scope>IDENTIFICATION</scope>
</reference>
<proteinExistence type="predicted"/>
<dbReference type="GO" id="GO:0005615">
    <property type="term" value="C:extracellular space"/>
    <property type="evidence" value="ECO:0007669"/>
    <property type="project" value="TreeGrafter"/>
</dbReference>
<accession>A0A915ESS4</accession>
<dbReference type="Pfam" id="PF02995">
    <property type="entry name" value="DUF229"/>
    <property type="match status" value="1"/>
</dbReference>
<protein>
    <submittedName>
        <fullName evidence="2">Uncharacterized protein</fullName>
    </submittedName>
</protein>
<dbReference type="WBParaSite" id="jg8920">
    <property type="protein sequence ID" value="jg8920"/>
    <property type="gene ID" value="jg8920"/>
</dbReference>
<name>A0A915ESS4_9BILA</name>
<sequence length="221" mass="25851">MFVLREEFEAISFDHLNKVGINSMPNAFAFLFGRQMESLPKMSDLTHDYINQLHHADDTFYKFFKEIQLKTEDSFSSHKWDDDEWDVEWKSSEFPEALHGSSLFHTLTKQPRDCPSLHIPFAYCQCEQKYTEIKPSVQTNELIKQLTMAAVEKLNKDIASYKYADKCAKLSLDDSQDRILKLEKMHLEKRDTDEGKKKMHLLQYSESAFKPSLEQANLLAI</sequence>